<reference evidence="5" key="1">
    <citation type="submission" date="2020-08" db="EMBL/GenBank/DDBJ databases">
        <title>Genome sequencing and assembly of the red palm weevil Rhynchophorus ferrugineus.</title>
        <authorList>
            <person name="Dias G.B."/>
            <person name="Bergman C.M."/>
            <person name="Manee M."/>
        </authorList>
    </citation>
    <scope>NUCLEOTIDE SEQUENCE</scope>
    <source>
        <strain evidence="5">AA-2017</strain>
        <tissue evidence="5">Whole larva</tissue>
    </source>
</reference>
<dbReference type="InterPro" id="IPR000504">
    <property type="entry name" value="RRM_dom"/>
</dbReference>
<dbReference type="PANTHER" id="PTHR23236">
    <property type="entry name" value="EUKARYOTIC TRANSLATION INITIATION FACTOR 4B/4H"/>
    <property type="match status" value="1"/>
</dbReference>
<organism evidence="5 6">
    <name type="scientific">Rhynchophorus ferrugineus</name>
    <name type="common">Red palm weevil</name>
    <name type="synonym">Curculio ferrugineus</name>
    <dbReference type="NCBI Taxonomy" id="354439"/>
    <lineage>
        <taxon>Eukaryota</taxon>
        <taxon>Metazoa</taxon>
        <taxon>Ecdysozoa</taxon>
        <taxon>Arthropoda</taxon>
        <taxon>Hexapoda</taxon>
        <taxon>Insecta</taxon>
        <taxon>Pterygota</taxon>
        <taxon>Neoptera</taxon>
        <taxon>Endopterygota</taxon>
        <taxon>Coleoptera</taxon>
        <taxon>Polyphaga</taxon>
        <taxon>Cucujiformia</taxon>
        <taxon>Curculionidae</taxon>
        <taxon>Dryophthorinae</taxon>
        <taxon>Rhynchophorus</taxon>
    </lineage>
</organism>
<dbReference type="GO" id="GO:0003723">
    <property type="term" value="F:RNA binding"/>
    <property type="evidence" value="ECO:0007669"/>
    <property type="project" value="UniProtKB-UniRule"/>
</dbReference>
<feature type="compositionally biased region" description="Basic and acidic residues" evidence="3">
    <location>
        <begin position="111"/>
        <end position="122"/>
    </location>
</feature>
<dbReference type="Pfam" id="PF00076">
    <property type="entry name" value="RRM_1"/>
    <property type="match status" value="1"/>
</dbReference>
<evidence type="ECO:0000259" key="4">
    <source>
        <dbReference type="PROSITE" id="PS50102"/>
    </source>
</evidence>
<dbReference type="OrthoDB" id="48651at2759"/>
<comment type="caution">
    <text evidence="5">The sequence shown here is derived from an EMBL/GenBank/DDBJ whole genome shotgun (WGS) entry which is preliminary data.</text>
</comment>
<feature type="region of interest" description="Disordered" evidence="3">
    <location>
        <begin position="1"/>
        <end position="30"/>
    </location>
</feature>
<protein>
    <recommendedName>
        <fullName evidence="4">RRM domain-containing protein</fullName>
    </recommendedName>
</protein>
<feature type="region of interest" description="Disordered" evidence="3">
    <location>
        <begin position="111"/>
        <end position="223"/>
    </location>
</feature>
<name>A0A834HZT9_RHYFE</name>
<evidence type="ECO:0000256" key="1">
    <source>
        <dbReference type="ARBA" id="ARBA00022884"/>
    </source>
</evidence>
<feature type="compositionally biased region" description="Gly residues" evidence="3">
    <location>
        <begin position="188"/>
        <end position="209"/>
    </location>
</feature>
<proteinExistence type="predicted"/>
<dbReference type="EMBL" id="JAACXV010013907">
    <property type="protein sequence ID" value="KAF7271745.1"/>
    <property type="molecule type" value="Genomic_DNA"/>
</dbReference>
<dbReference type="Gene3D" id="3.30.70.330">
    <property type="match status" value="1"/>
</dbReference>
<evidence type="ECO:0000256" key="3">
    <source>
        <dbReference type="SAM" id="MobiDB-lite"/>
    </source>
</evidence>
<evidence type="ECO:0000256" key="2">
    <source>
        <dbReference type="PROSITE-ProRule" id="PRU00176"/>
    </source>
</evidence>
<gene>
    <name evidence="5" type="ORF">GWI33_015423</name>
</gene>
<dbReference type="PANTHER" id="PTHR23236:SF11">
    <property type="entry name" value="EUKARYOTIC TRANSLATION INITIATION FACTOR 4H"/>
    <property type="match status" value="1"/>
</dbReference>
<evidence type="ECO:0000313" key="5">
    <source>
        <dbReference type="EMBL" id="KAF7271745.1"/>
    </source>
</evidence>
<dbReference type="Proteomes" id="UP000625711">
    <property type="component" value="Unassembled WGS sequence"/>
</dbReference>
<feature type="compositionally biased region" description="Basic and acidic residues" evidence="3">
    <location>
        <begin position="1"/>
        <end position="14"/>
    </location>
</feature>
<keyword evidence="1 2" id="KW-0694">RNA-binding</keyword>
<dbReference type="InterPro" id="IPR035979">
    <property type="entry name" value="RBD_domain_sf"/>
</dbReference>
<evidence type="ECO:0000313" key="6">
    <source>
        <dbReference type="Proteomes" id="UP000625711"/>
    </source>
</evidence>
<dbReference type="SMART" id="SM00360">
    <property type="entry name" value="RRM"/>
    <property type="match status" value="1"/>
</dbReference>
<feature type="compositionally biased region" description="Gly residues" evidence="3">
    <location>
        <begin position="147"/>
        <end position="159"/>
    </location>
</feature>
<accession>A0A834HZT9</accession>
<sequence>MAGRSGYDDRDNRDYGGGGRRGGRKPLPTEPPFVAYVGNLPTGVVQGDVNKIFNKLRVKNVRLVMDKETDKFKGFCYVEFETVRDLEDAISLNGGVDVDGNVIKIDVAEGKRNDRPGFDRGGRGGGMNRRRPPHNSYNDGDFERRTAGGGGPPRGGPGGFQDASRSGHRGNYGNFTGDEGGNWNQRGGARGGGGNFGGPAGGGGRPGRPGGERKFTEDIPSSATGKYIFFF</sequence>
<dbReference type="FunFam" id="3.30.70.330:FF:000414">
    <property type="entry name" value="Eukaryotic translation initiation factor 4H"/>
    <property type="match status" value="1"/>
</dbReference>
<dbReference type="AlphaFoldDB" id="A0A834HZT9"/>
<keyword evidence="6" id="KW-1185">Reference proteome</keyword>
<dbReference type="SUPFAM" id="SSF54928">
    <property type="entry name" value="RNA-binding domain, RBD"/>
    <property type="match status" value="1"/>
</dbReference>
<dbReference type="InterPro" id="IPR012677">
    <property type="entry name" value="Nucleotide-bd_a/b_plait_sf"/>
</dbReference>
<dbReference type="PROSITE" id="PS50102">
    <property type="entry name" value="RRM"/>
    <property type="match status" value="1"/>
</dbReference>
<feature type="domain" description="RRM" evidence="4">
    <location>
        <begin position="33"/>
        <end position="110"/>
    </location>
</feature>